<evidence type="ECO:0000313" key="9">
    <source>
        <dbReference type="Proteomes" id="UP000023152"/>
    </source>
</evidence>
<evidence type="ECO:0000256" key="6">
    <source>
        <dbReference type="SAM" id="SignalP"/>
    </source>
</evidence>
<proteinExistence type="predicted"/>
<gene>
    <name evidence="8" type="ORF">RFI_05730</name>
</gene>
<keyword evidence="3 5" id="KW-1133">Transmembrane helix</keyword>
<sequence>MVLLLVWLIFGILAVELFGGKFYSCTPSTLDFSMAPGRNDAEKCVAAGGAWTNAPESFDNIFLSMRSLFICGTLNGWVSIMLNACDVTEVDQSPKRNASEYNALFFLVFIMIGSFFLVSLLLAVIFDNFIKLQDEVLGIGMLTDQQKAWIHLQLNIIRIKPRLLPLPPSLRQMKSKNNQPKRITFIPGLFNRTKRRREDKGPLTTLFFKM</sequence>
<accession>X6NZM3</accession>
<keyword evidence="4 5" id="KW-0472">Membrane</keyword>
<dbReference type="InterPro" id="IPR043203">
    <property type="entry name" value="VGCC_Ca_Na"/>
</dbReference>
<name>X6NZM3_RETFI</name>
<dbReference type="OrthoDB" id="2984333at2759"/>
<evidence type="ECO:0000256" key="1">
    <source>
        <dbReference type="ARBA" id="ARBA00004141"/>
    </source>
</evidence>
<dbReference type="SUPFAM" id="SSF81324">
    <property type="entry name" value="Voltage-gated potassium channels"/>
    <property type="match status" value="1"/>
</dbReference>
<evidence type="ECO:0000259" key="7">
    <source>
        <dbReference type="Pfam" id="PF00520"/>
    </source>
</evidence>
<keyword evidence="9" id="KW-1185">Reference proteome</keyword>
<evidence type="ECO:0000256" key="4">
    <source>
        <dbReference type="ARBA" id="ARBA00023136"/>
    </source>
</evidence>
<dbReference type="AlphaFoldDB" id="X6NZM3"/>
<comment type="subcellular location">
    <subcellularLocation>
        <location evidence="1">Membrane</location>
        <topology evidence="1">Multi-pass membrane protein</topology>
    </subcellularLocation>
</comment>
<keyword evidence="6" id="KW-0732">Signal</keyword>
<evidence type="ECO:0000256" key="2">
    <source>
        <dbReference type="ARBA" id="ARBA00022692"/>
    </source>
</evidence>
<dbReference type="Gene3D" id="1.10.287.70">
    <property type="match status" value="1"/>
</dbReference>
<organism evidence="8 9">
    <name type="scientific">Reticulomyxa filosa</name>
    <dbReference type="NCBI Taxonomy" id="46433"/>
    <lineage>
        <taxon>Eukaryota</taxon>
        <taxon>Sar</taxon>
        <taxon>Rhizaria</taxon>
        <taxon>Retaria</taxon>
        <taxon>Foraminifera</taxon>
        <taxon>Monothalamids</taxon>
        <taxon>Reticulomyxidae</taxon>
        <taxon>Reticulomyxa</taxon>
    </lineage>
</organism>
<protein>
    <recommendedName>
        <fullName evidence="7">Ion transport domain-containing protein</fullName>
    </recommendedName>
</protein>
<evidence type="ECO:0000313" key="8">
    <source>
        <dbReference type="EMBL" id="ETO31391.1"/>
    </source>
</evidence>
<feature type="transmembrane region" description="Helical" evidence="5">
    <location>
        <begin position="61"/>
        <end position="82"/>
    </location>
</feature>
<feature type="chain" id="PRO_5004975847" description="Ion transport domain-containing protein" evidence="6">
    <location>
        <begin position="20"/>
        <end position="210"/>
    </location>
</feature>
<dbReference type="PANTHER" id="PTHR10037:SF62">
    <property type="entry name" value="SODIUM CHANNEL PROTEIN 60E"/>
    <property type="match status" value="1"/>
</dbReference>
<feature type="transmembrane region" description="Helical" evidence="5">
    <location>
        <begin position="103"/>
        <end position="126"/>
    </location>
</feature>
<dbReference type="Pfam" id="PF00520">
    <property type="entry name" value="Ion_trans"/>
    <property type="match status" value="1"/>
</dbReference>
<dbReference type="InterPro" id="IPR005821">
    <property type="entry name" value="Ion_trans_dom"/>
</dbReference>
<dbReference type="EMBL" id="ASPP01004961">
    <property type="protein sequence ID" value="ETO31391.1"/>
    <property type="molecule type" value="Genomic_DNA"/>
</dbReference>
<dbReference type="Proteomes" id="UP000023152">
    <property type="component" value="Unassembled WGS sequence"/>
</dbReference>
<feature type="domain" description="Ion transport" evidence="7">
    <location>
        <begin position="1"/>
        <end position="134"/>
    </location>
</feature>
<dbReference type="GO" id="GO:0005248">
    <property type="term" value="F:voltage-gated sodium channel activity"/>
    <property type="evidence" value="ECO:0007669"/>
    <property type="project" value="TreeGrafter"/>
</dbReference>
<dbReference type="PANTHER" id="PTHR10037">
    <property type="entry name" value="VOLTAGE-GATED CATION CHANNEL CALCIUM AND SODIUM"/>
    <property type="match status" value="1"/>
</dbReference>
<evidence type="ECO:0000256" key="5">
    <source>
        <dbReference type="SAM" id="Phobius"/>
    </source>
</evidence>
<keyword evidence="2 5" id="KW-0812">Transmembrane</keyword>
<comment type="caution">
    <text evidence="8">The sequence shown here is derived from an EMBL/GenBank/DDBJ whole genome shotgun (WGS) entry which is preliminary data.</text>
</comment>
<dbReference type="FunFam" id="1.10.287.70:FF:000117">
    <property type="entry name" value="Voltage-gated Ca2+ channel, alpha subunit"/>
    <property type="match status" value="1"/>
</dbReference>
<evidence type="ECO:0000256" key="3">
    <source>
        <dbReference type="ARBA" id="ARBA00022989"/>
    </source>
</evidence>
<dbReference type="GO" id="GO:0001518">
    <property type="term" value="C:voltage-gated sodium channel complex"/>
    <property type="evidence" value="ECO:0007669"/>
    <property type="project" value="TreeGrafter"/>
</dbReference>
<feature type="signal peptide" evidence="6">
    <location>
        <begin position="1"/>
        <end position="19"/>
    </location>
</feature>
<reference evidence="8 9" key="1">
    <citation type="journal article" date="2013" name="Curr. Biol.">
        <title>The Genome of the Foraminiferan Reticulomyxa filosa.</title>
        <authorList>
            <person name="Glockner G."/>
            <person name="Hulsmann N."/>
            <person name="Schleicher M."/>
            <person name="Noegel A.A."/>
            <person name="Eichinger L."/>
            <person name="Gallinger C."/>
            <person name="Pawlowski J."/>
            <person name="Sierra R."/>
            <person name="Euteneuer U."/>
            <person name="Pillet L."/>
            <person name="Moustafa A."/>
            <person name="Platzer M."/>
            <person name="Groth M."/>
            <person name="Szafranski K."/>
            <person name="Schliwa M."/>
        </authorList>
    </citation>
    <scope>NUCLEOTIDE SEQUENCE [LARGE SCALE GENOMIC DNA]</scope>
</reference>